<gene>
    <name evidence="1" type="ORF">BC936DRAFT_142196</name>
</gene>
<dbReference type="NCBIfam" id="TIGR04474">
    <property type="entry name" value="tcm_partner"/>
    <property type="match status" value="1"/>
</dbReference>
<keyword evidence="2" id="KW-1185">Reference proteome</keyword>
<reference evidence="1 2" key="1">
    <citation type="journal article" date="2018" name="New Phytol.">
        <title>Phylogenomics of Endogonaceae and evolution of mycorrhizas within Mucoromycota.</title>
        <authorList>
            <person name="Chang Y."/>
            <person name="Desiro A."/>
            <person name="Na H."/>
            <person name="Sandor L."/>
            <person name="Lipzen A."/>
            <person name="Clum A."/>
            <person name="Barry K."/>
            <person name="Grigoriev I.V."/>
            <person name="Martin F.M."/>
            <person name="Stajich J.E."/>
            <person name="Smith M.E."/>
            <person name="Bonito G."/>
            <person name="Spatafora J.W."/>
        </authorList>
    </citation>
    <scope>NUCLEOTIDE SEQUENCE [LARGE SCALE GENOMIC DNA]</scope>
    <source>
        <strain evidence="1 2">GMNB39</strain>
    </source>
</reference>
<organism evidence="1 2">
    <name type="scientific">Jimgerdemannia flammicorona</name>
    <dbReference type="NCBI Taxonomy" id="994334"/>
    <lineage>
        <taxon>Eukaryota</taxon>
        <taxon>Fungi</taxon>
        <taxon>Fungi incertae sedis</taxon>
        <taxon>Mucoromycota</taxon>
        <taxon>Mucoromycotina</taxon>
        <taxon>Endogonomycetes</taxon>
        <taxon>Endogonales</taxon>
        <taxon>Endogonaceae</taxon>
        <taxon>Jimgerdemannia</taxon>
    </lineage>
</organism>
<dbReference type="Proteomes" id="UP000268093">
    <property type="component" value="Unassembled WGS sequence"/>
</dbReference>
<sequence length="379" mass="43742">MATFFEEDLAPHGYAKHLILKSHIEAWLAIFTQSNYNHLVYIDGFAGAGRYGDGPGKPGSPLVFLSSWKKHRLYKNFPETLVILIEKDDENREKLTAAVEEYQQEERLKIKIFGGDFTSLLEKELDERQLHRQPILAFLDPFGYTQIPMTIIRRLMSYGKTDILINFMTHGLRRGIGISVRNAGLKEKINALFGDTDDRVQKAFLELKHENSRDVTRRLKFLTGSYESALKKKGGANYTIYFAMKGPKNDLIYHLFFATRHLKGQIVMKNSMYRARCSNDEELSFSDRDYFRFEHTNLAVKARKEIWLEAAAKKLKEKYAGQRVSVEEVEHYIWAETIFPFRKSIVTRAEPHRIVNEDGTPCKRKGSAPAGSMITFRSI</sequence>
<dbReference type="OrthoDB" id="6161140at2759"/>
<accession>A0A433A0T2</accession>
<dbReference type="AlphaFoldDB" id="A0A433A0T2"/>
<dbReference type="EMBL" id="RBNI01021948">
    <property type="protein sequence ID" value="RUO96331.1"/>
    <property type="molecule type" value="Genomic_DNA"/>
</dbReference>
<protein>
    <recommendedName>
        <fullName evidence="3">Three-Cys-motif partner protein TcmP</fullName>
    </recommendedName>
</protein>
<comment type="caution">
    <text evidence="1">The sequence shown here is derived from an EMBL/GenBank/DDBJ whole genome shotgun (WGS) entry which is preliminary data.</text>
</comment>
<evidence type="ECO:0000313" key="1">
    <source>
        <dbReference type="EMBL" id="RUO96331.1"/>
    </source>
</evidence>
<evidence type="ECO:0000313" key="2">
    <source>
        <dbReference type="Proteomes" id="UP000268093"/>
    </source>
</evidence>
<proteinExistence type="predicted"/>
<dbReference type="InterPro" id="IPR031009">
    <property type="entry name" value="Tcm_partner"/>
</dbReference>
<evidence type="ECO:0008006" key="3">
    <source>
        <dbReference type="Google" id="ProtNLM"/>
    </source>
</evidence>
<name>A0A433A0T2_9FUNG</name>